<keyword evidence="2" id="KW-1133">Transmembrane helix</keyword>
<dbReference type="Proteomes" id="UP000249273">
    <property type="component" value="Segment"/>
</dbReference>
<name>A0A2U9QHK6_9POXV</name>
<dbReference type="GeneID" id="36841004"/>
<dbReference type="KEGG" id="vg:36841004"/>
<organism evidence="3">
    <name type="scientific">Sea otter poxvirus</name>
    <dbReference type="NCBI Taxonomy" id="1416741"/>
    <lineage>
        <taxon>Viruses</taxon>
        <taxon>Varidnaviria</taxon>
        <taxon>Bamfordvirae</taxon>
        <taxon>Nucleocytoviricota</taxon>
        <taxon>Pokkesviricetes</taxon>
        <taxon>Chitovirales</taxon>
        <taxon>Poxviridae</taxon>
        <taxon>Chordopoxvirinae</taxon>
        <taxon>Mustelpoxvirus</taxon>
        <taxon>Mustelpoxvirus seaotterpox</taxon>
        <taxon>Sea otterpox virus</taxon>
    </lineage>
</organism>
<feature type="region of interest" description="Disordered" evidence="1">
    <location>
        <begin position="1"/>
        <end position="34"/>
    </location>
</feature>
<evidence type="ECO:0000256" key="1">
    <source>
        <dbReference type="SAM" id="MobiDB-lite"/>
    </source>
</evidence>
<dbReference type="OrthoDB" id="40060at10239"/>
<proteinExistence type="predicted"/>
<dbReference type="RefSeq" id="YP_009480545.1">
    <property type="nucleotide sequence ID" value="NC_037656.1"/>
</dbReference>
<keyword evidence="4" id="KW-1185">Reference proteome</keyword>
<keyword evidence="2" id="KW-0812">Transmembrane</keyword>
<dbReference type="EMBL" id="MH427217">
    <property type="protein sequence ID" value="AWU47052.1"/>
    <property type="molecule type" value="Genomic_DNA"/>
</dbReference>
<protein>
    <submittedName>
        <fullName evidence="3">Uncharacterized protein</fullName>
    </submittedName>
</protein>
<keyword evidence="2" id="KW-0472">Membrane</keyword>
<feature type="transmembrane region" description="Helical" evidence="2">
    <location>
        <begin position="185"/>
        <end position="204"/>
    </location>
</feature>
<sequence length="220" mass="25209">METDERTPPQSMSDDESSNEECSTVSEKQKPDDIDEEDRILCSDYQDMYLACMAFLRRQELTGIEQSLSPTAQLLYHAIDTICKDTSKRYDIMLKDAEQYIEYDSTGFLNIFTGAINELGNIQSFGTDIAALTLCSRTFFNWSKHGLVSRPSKIDYVAVIQLLEHETFTQHLMMIHANRIRNERLMKYGLICGACIVGCALMVFKRSIFEKISILTKAFY</sequence>
<gene>
    <name evidence="3" type="primary">SOPV-ELK-007</name>
</gene>
<evidence type="ECO:0000256" key="2">
    <source>
        <dbReference type="SAM" id="Phobius"/>
    </source>
</evidence>
<evidence type="ECO:0000313" key="4">
    <source>
        <dbReference type="Proteomes" id="UP000249273"/>
    </source>
</evidence>
<reference evidence="3" key="1">
    <citation type="submission" date="2018-05" db="EMBL/GenBank/DDBJ databases">
        <title>Complete Genome Sequence of a Novel Sea Otter Poxvirus.</title>
        <authorList>
            <person name="Jacob J.M."/>
            <person name="Subramaniam K."/>
            <person name="Tu S.-L."/>
            <person name="Nielsen O."/>
            <person name="Tuomi P.A."/>
            <person name="Upton C."/>
            <person name="Waltzek T.B."/>
        </authorList>
    </citation>
    <scope>NUCLEOTIDE SEQUENCE [LARGE SCALE GENOMIC DNA]</scope>
    <source>
        <strain evidence="3">ELK</strain>
    </source>
</reference>
<evidence type="ECO:0000313" key="3">
    <source>
        <dbReference type="EMBL" id="AWU47052.1"/>
    </source>
</evidence>
<accession>A0A2U9QHK6</accession>
<dbReference type="InterPro" id="IPR036834">
    <property type="entry name" value="Bcl-2-like_sf"/>
</dbReference>
<dbReference type="Gene3D" id="1.10.437.10">
    <property type="entry name" value="Blc2-like"/>
    <property type="match status" value="1"/>
</dbReference>